<accession>A0A1M7T3Q7</accession>
<keyword evidence="1" id="KW-0812">Transmembrane</keyword>
<evidence type="ECO:0000313" key="3">
    <source>
        <dbReference type="Proteomes" id="UP000186469"/>
    </source>
</evidence>
<dbReference type="AlphaFoldDB" id="A0A1M7T3Q7"/>
<dbReference type="RefSeq" id="WP_072697197.1">
    <property type="nucleotide sequence ID" value="NZ_FRDI01000006.1"/>
</dbReference>
<feature type="transmembrane region" description="Helical" evidence="1">
    <location>
        <begin position="67"/>
        <end position="93"/>
    </location>
</feature>
<dbReference type="OrthoDB" id="1494226at2"/>
<feature type="transmembrane region" description="Helical" evidence="1">
    <location>
        <begin position="33"/>
        <end position="55"/>
    </location>
</feature>
<proteinExistence type="predicted"/>
<keyword evidence="1" id="KW-1133">Transmembrane helix</keyword>
<protein>
    <submittedName>
        <fullName evidence="2">Uncharacterized protein</fullName>
    </submittedName>
</protein>
<feature type="transmembrane region" description="Helical" evidence="1">
    <location>
        <begin position="7"/>
        <end position="27"/>
    </location>
</feature>
<gene>
    <name evidence="2" type="ORF">SAMN02745728_01509</name>
</gene>
<reference evidence="2 3" key="1">
    <citation type="submission" date="2016-12" db="EMBL/GenBank/DDBJ databases">
        <authorList>
            <person name="Song W.-J."/>
            <person name="Kurnit D.M."/>
        </authorList>
    </citation>
    <scope>NUCLEOTIDE SEQUENCE [LARGE SCALE GENOMIC DNA]</scope>
    <source>
        <strain evidence="2 3">DSM 11393</strain>
    </source>
</reference>
<dbReference type="Proteomes" id="UP000186469">
    <property type="component" value="Unassembled WGS sequence"/>
</dbReference>
<keyword evidence="3" id="KW-1185">Reference proteome</keyword>
<dbReference type="EMBL" id="FRDI01000006">
    <property type="protein sequence ID" value="SHN65284.1"/>
    <property type="molecule type" value="Genomic_DNA"/>
</dbReference>
<name>A0A1M7T3Q7_9BACT</name>
<feature type="transmembrane region" description="Helical" evidence="1">
    <location>
        <begin position="113"/>
        <end position="142"/>
    </location>
</feature>
<evidence type="ECO:0000256" key="1">
    <source>
        <dbReference type="SAM" id="Phobius"/>
    </source>
</evidence>
<organism evidence="2 3">
    <name type="scientific">Desulfovibrio litoralis DSM 11393</name>
    <dbReference type="NCBI Taxonomy" id="1121455"/>
    <lineage>
        <taxon>Bacteria</taxon>
        <taxon>Pseudomonadati</taxon>
        <taxon>Thermodesulfobacteriota</taxon>
        <taxon>Desulfovibrionia</taxon>
        <taxon>Desulfovibrionales</taxon>
        <taxon>Desulfovibrionaceae</taxon>
        <taxon>Desulfovibrio</taxon>
    </lineage>
</organism>
<sequence>MIKKYQHIIYGLLFAFIGLLVGIQLTITAIGDGYYRFIFFAPIAGFLSGTLFWYLIIMRKNSNNYALAIIVGVLTGTVSHWLCWSIFLVVGYIEALLSGSESHDSLISPLFAPLAAFSYSLFSLLFYGLYTVIGGIILALLLMHKILKLNTTTQWDINIYRS</sequence>
<keyword evidence="1" id="KW-0472">Membrane</keyword>
<evidence type="ECO:0000313" key="2">
    <source>
        <dbReference type="EMBL" id="SHN65284.1"/>
    </source>
</evidence>